<feature type="transmembrane region" description="Helical" evidence="1">
    <location>
        <begin position="48"/>
        <end position="65"/>
    </location>
</feature>
<dbReference type="EMBL" id="OU015430">
    <property type="protein sequence ID" value="CAG4972126.1"/>
    <property type="molecule type" value="Genomic_DNA"/>
</dbReference>
<organism evidence="2 3">
    <name type="scientific">Novilysobacter luteus</name>
    <dbReference type="NCBI Taxonomy" id="2822368"/>
    <lineage>
        <taxon>Bacteria</taxon>
        <taxon>Pseudomonadati</taxon>
        <taxon>Pseudomonadota</taxon>
        <taxon>Gammaproteobacteria</taxon>
        <taxon>Lysobacterales</taxon>
        <taxon>Lysobacteraceae</taxon>
        <taxon>Novilysobacter</taxon>
    </lineage>
</organism>
<sequence length="188" mass="19600">MAQGIGDNGAVRGNRWSMAIWGGAALLLALPAVAMRFTTEVDWGPEDFITMGLLLAAACGGYEVATRISGNTAYRAAVAVAIVTAFVTVWVNLAVGMIGNEDNPANLLFGGVLLVALLGAVLAWFRPRGMAVAMATAALAQGTIAVYALFAGHGALALFIGLFVLPWLLSAQLFRVAARSLSQPRNRP</sequence>
<evidence type="ECO:0000313" key="2">
    <source>
        <dbReference type="EMBL" id="CAG4972126.1"/>
    </source>
</evidence>
<reference evidence="2 3" key="1">
    <citation type="submission" date="2021-04" db="EMBL/GenBank/DDBJ databases">
        <authorList>
            <person name="Rodrigo-Torres L."/>
            <person name="Arahal R. D."/>
            <person name="Lucena T."/>
        </authorList>
    </citation>
    <scope>NUCLEOTIDE SEQUENCE [LARGE SCALE GENOMIC DNA]</scope>
    <source>
        <strain evidence="2 3">CECT 30171</strain>
    </source>
</reference>
<name>A0ABM8UEQ9_9GAMM</name>
<protein>
    <recommendedName>
        <fullName evidence="4">DUF308 domain-containing protein</fullName>
    </recommendedName>
</protein>
<dbReference type="Proteomes" id="UP000680116">
    <property type="component" value="Chromosome"/>
</dbReference>
<proteinExistence type="predicted"/>
<keyword evidence="3" id="KW-1185">Reference proteome</keyword>
<keyword evidence="1" id="KW-0812">Transmembrane</keyword>
<keyword evidence="1" id="KW-1133">Transmembrane helix</keyword>
<evidence type="ECO:0008006" key="4">
    <source>
        <dbReference type="Google" id="ProtNLM"/>
    </source>
</evidence>
<accession>A0ABM8UEQ9</accession>
<keyword evidence="1" id="KW-0472">Membrane</keyword>
<feature type="transmembrane region" description="Helical" evidence="1">
    <location>
        <begin position="77"/>
        <end position="99"/>
    </location>
</feature>
<feature type="transmembrane region" description="Helical" evidence="1">
    <location>
        <begin position="156"/>
        <end position="178"/>
    </location>
</feature>
<feature type="transmembrane region" description="Helical" evidence="1">
    <location>
        <begin position="18"/>
        <end position="36"/>
    </location>
</feature>
<evidence type="ECO:0000256" key="1">
    <source>
        <dbReference type="SAM" id="Phobius"/>
    </source>
</evidence>
<gene>
    <name evidence="2" type="ORF">LYB30171_01132</name>
</gene>
<feature type="transmembrane region" description="Helical" evidence="1">
    <location>
        <begin position="105"/>
        <end position="125"/>
    </location>
</feature>
<dbReference type="RefSeq" id="WP_215220059.1">
    <property type="nucleotide sequence ID" value="NZ_OU015430.1"/>
</dbReference>
<evidence type="ECO:0000313" key="3">
    <source>
        <dbReference type="Proteomes" id="UP000680116"/>
    </source>
</evidence>